<dbReference type="Pfam" id="PF21531">
    <property type="entry name" value="Rv2175c_wHTH"/>
    <property type="match status" value="1"/>
</dbReference>
<dbReference type="GO" id="GO:0003677">
    <property type="term" value="F:DNA binding"/>
    <property type="evidence" value="ECO:0007669"/>
    <property type="project" value="InterPro"/>
</dbReference>
<sequence>MSGSRRPVGSRAVTALNSPDDLVDTWLTLPDVAEALGVDVGRVRRLLKESRLAGIRRGDPPVLSIPAGFLVAIDAANPSADERDAGGSATVLASLQGTLTVLGDAGFSHGEAIAWLYTPDDSLPGRPIDLLRAGNKTEVRRRAQAEL</sequence>
<evidence type="ECO:0000259" key="1">
    <source>
        <dbReference type="Pfam" id="PF18367"/>
    </source>
</evidence>
<feature type="domain" description="Rv2175c C-terminal" evidence="1">
    <location>
        <begin position="94"/>
        <end position="145"/>
    </location>
</feature>
<evidence type="ECO:0000313" key="3">
    <source>
        <dbReference type="EMBL" id="NKY23290.1"/>
    </source>
</evidence>
<dbReference type="EMBL" id="JAAXOX010000005">
    <property type="protein sequence ID" value="NKY23290.1"/>
    <property type="molecule type" value="Genomic_DNA"/>
</dbReference>
<keyword evidence="4" id="KW-1185">Reference proteome</keyword>
<protein>
    <submittedName>
        <fullName evidence="3">Helix-turn-helix domain-containing protein</fullName>
    </submittedName>
</protein>
<name>A0A7X6QZM2_9CELL</name>
<reference evidence="3 4" key="1">
    <citation type="submission" date="2020-04" db="EMBL/GenBank/DDBJ databases">
        <title>MicrobeNet Type strains.</title>
        <authorList>
            <person name="Nicholson A.C."/>
        </authorList>
    </citation>
    <scope>NUCLEOTIDE SEQUENCE [LARGE SCALE GENOMIC DNA]</scope>
    <source>
        <strain evidence="3 4">ATCC BAA-788</strain>
    </source>
</reference>
<dbReference type="Proteomes" id="UP000581206">
    <property type="component" value="Unassembled WGS sequence"/>
</dbReference>
<accession>A0A7X6QZM2</accession>
<dbReference type="InterPro" id="IPR041098">
    <property type="entry name" value="Rv2175c_C"/>
</dbReference>
<evidence type="ECO:0000259" key="2">
    <source>
        <dbReference type="Pfam" id="PF21531"/>
    </source>
</evidence>
<organism evidence="3 4">
    <name type="scientific">Cellulomonas denverensis</name>
    <dbReference type="NCBI Taxonomy" id="264297"/>
    <lineage>
        <taxon>Bacteria</taxon>
        <taxon>Bacillati</taxon>
        <taxon>Actinomycetota</taxon>
        <taxon>Actinomycetes</taxon>
        <taxon>Micrococcales</taxon>
        <taxon>Cellulomonadaceae</taxon>
        <taxon>Cellulomonas</taxon>
    </lineage>
</organism>
<evidence type="ECO:0000313" key="4">
    <source>
        <dbReference type="Proteomes" id="UP000581206"/>
    </source>
</evidence>
<dbReference type="InterPro" id="IPR048576">
    <property type="entry name" value="Rv2175c_wHTH"/>
</dbReference>
<dbReference type="Pfam" id="PF18367">
    <property type="entry name" value="Rv2175c_C"/>
    <property type="match status" value="1"/>
</dbReference>
<dbReference type="AlphaFoldDB" id="A0A7X6QZM2"/>
<proteinExistence type="predicted"/>
<gene>
    <name evidence="3" type="ORF">HGA03_11515</name>
</gene>
<feature type="domain" description="DNA-binding protein Rv2175c wHTH" evidence="2">
    <location>
        <begin position="25"/>
        <end position="70"/>
    </location>
</feature>
<comment type="caution">
    <text evidence="3">The sequence shown here is derived from an EMBL/GenBank/DDBJ whole genome shotgun (WGS) entry which is preliminary data.</text>
</comment>
<dbReference type="RefSeq" id="WP_168630424.1">
    <property type="nucleotide sequence ID" value="NZ_BONL01000002.1"/>
</dbReference>